<organism evidence="1 3">
    <name type="scientific">Ruthenibacterium lactatiformans</name>
    <dbReference type="NCBI Taxonomy" id="1550024"/>
    <lineage>
        <taxon>Bacteria</taxon>
        <taxon>Bacillati</taxon>
        <taxon>Bacillota</taxon>
        <taxon>Clostridia</taxon>
        <taxon>Eubacteriales</taxon>
        <taxon>Oscillospiraceae</taxon>
        <taxon>Ruthenibacterium</taxon>
    </lineage>
</organism>
<evidence type="ECO:0000313" key="4">
    <source>
        <dbReference type="Proteomes" id="UP000053433"/>
    </source>
</evidence>
<name>A0A0D8IWW1_9FIRM</name>
<proteinExistence type="predicted"/>
<gene>
    <name evidence="2" type="ORF">ASJ35_02975</name>
    <name evidence="1" type="ORF">TQ39_13885</name>
</gene>
<reference evidence="2 4" key="2">
    <citation type="submission" date="2015-10" db="EMBL/GenBank/DDBJ databases">
        <title>A novel member of the family Ruminococcaceae isolated from human faeces.</title>
        <authorList>
            <person name="Shkoporov A.N."/>
            <person name="Chaplin A.V."/>
            <person name="Motuzova O.V."/>
            <person name="Kafarskaia L.I."/>
            <person name="Efimov B.A."/>
        </authorList>
    </citation>
    <scope>NUCLEOTIDE SEQUENCE [LARGE SCALE GENOMIC DNA]</scope>
    <source>
        <strain evidence="2 4">668</strain>
    </source>
</reference>
<dbReference type="Proteomes" id="UP000053433">
    <property type="component" value="Unassembled WGS sequence"/>
</dbReference>
<evidence type="ECO:0000313" key="3">
    <source>
        <dbReference type="Proteomes" id="UP000032483"/>
    </source>
</evidence>
<keyword evidence="3" id="KW-1185">Reference proteome</keyword>
<evidence type="ECO:0000313" key="2">
    <source>
        <dbReference type="EMBL" id="KUE77696.1"/>
    </source>
</evidence>
<accession>A0A0D8IWW1</accession>
<dbReference type="EMBL" id="LMUA01000002">
    <property type="protein sequence ID" value="KUE77696.1"/>
    <property type="molecule type" value="Genomic_DNA"/>
</dbReference>
<evidence type="ECO:0000313" key="1">
    <source>
        <dbReference type="EMBL" id="KJF39177.1"/>
    </source>
</evidence>
<sequence length="62" mass="7174">MRRPSARRRKKARKSPGCAVLRVFGPETAAFAKPLYFVSKQIFLTKYGNFFMETVALYGNIW</sequence>
<dbReference type="AlphaFoldDB" id="A0A0D8IWW1"/>
<dbReference type="EMBL" id="JXXK01000022">
    <property type="protein sequence ID" value="KJF39177.1"/>
    <property type="molecule type" value="Genomic_DNA"/>
</dbReference>
<accession>A0A0W7TV49</accession>
<comment type="caution">
    <text evidence="1">The sequence shown here is derived from an EMBL/GenBank/DDBJ whole genome shotgun (WGS) entry which is preliminary data.</text>
</comment>
<dbReference type="Proteomes" id="UP000032483">
    <property type="component" value="Unassembled WGS sequence"/>
</dbReference>
<protein>
    <submittedName>
        <fullName evidence="1">Uncharacterized protein</fullName>
    </submittedName>
</protein>
<reference evidence="1" key="1">
    <citation type="submission" date="2015-02" db="EMBL/GenBank/DDBJ databases">
        <title>A novel member of the family Ruminococcaceae isolated from human feces.</title>
        <authorList>
            <person name="Shkoporov A.N."/>
            <person name="Chaplin A.V."/>
            <person name="Motuzova O.V."/>
            <person name="Kafarskaia L.I."/>
            <person name="Khokhlova E.V."/>
            <person name="Efimov B.A."/>
        </authorList>
    </citation>
    <scope>NUCLEOTIDE SEQUENCE [LARGE SCALE GENOMIC DNA]</scope>
    <source>
        <strain evidence="1">585-1</strain>
    </source>
</reference>